<comment type="caution">
    <text evidence="1">The sequence shown here is derived from an EMBL/GenBank/DDBJ whole genome shotgun (WGS) entry which is preliminary data.</text>
</comment>
<sequence length="141" mass="15668">MKADALLDSNLLIAMLAEAHDHHALSPDLPIGERRSEYAVAAYSHAEACSTLNQRVKRAQYRFTAEEVWAALESVRAVTVLIGLKLAQPFDAVRAFVQGDRSPRSGDRHLECRPHAGPISFADYRDTQGRWKRSRSLGNVA</sequence>
<dbReference type="RefSeq" id="WP_169572501.1">
    <property type="nucleotide sequence ID" value="NZ_JABBFV010000005.1"/>
</dbReference>
<organism evidence="1 2">
    <name type="scientific">Sphingobium psychrophilum</name>
    <dbReference type="NCBI Taxonomy" id="2728834"/>
    <lineage>
        <taxon>Bacteria</taxon>
        <taxon>Pseudomonadati</taxon>
        <taxon>Pseudomonadota</taxon>
        <taxon>Alphaproteobacteria</taxon>
        <taxon>Sphingomonadales</taxon>
        <taxon>Sphingomonadaceae</taxon>
        <taxon>Sphingobium</taxon>
    </lineage>
</organism>
<dbReference type="EMBL" id="JABBFV010000005">
    <property type="protein sequence ID" value="NML10307.1"/>
    <property type="molecule type" value="Genomic_DNA"/>
</dbReference>
<reference evidence="1 2" key="1">
    <citation type="submission" date="2020-04" db="EMBL/GenBank/DDBJ databases">
        <title>Sphingobium sp. AR-3-1 isolated from Arctic soil.</title>
        <authorList>
            <person name="Dahal R.H."/>
            <person name="Chaudhary D.K."/>
        </authorList>
    </citation>
    <scope>NUCLEOTIDE SEQUENCE [LARGE SCALE GENOMIC DNA]</scope>
    <source>
        <strain evidence="1 2">AR-3-1</strain>
    </source>
</reference>
<accession>A0A7X9WUT0</accession>
<proteinExistence type="predicted"/>
<gene>
    <name evidence="1" type="ORF">HHL08_09115</name>
</gene>
<name>A0A7X9WUT0_9SPHN</name>
<evidence type="ECO:0008006" key="3">
    <source>
        <dbReference type="Google" id="ProtNLM"/>
    </source>
</evidence>
<keyword evidence="2" id="KW-1185">Reference proteome</keyword>
<dbReference type="Proteomes" id="UP000519023">
    <property type="component" value="Unassembled WGS sequence"/>
</dbReference>
<dbReference type="AlphaFoldDB" id="A0A7X9WUT0"/>
<evidence type="ECO:0000313" key="2">
    <source>
        <dbReference type="Proteomes" id="UP000519023"/>
    </source>
</evidence>
<protein>
    <recommendedName>
        <fullName evidence="3">PIN domain-containing protein</fullName>
    </recommendedName>
</protein>
<evidence type="ECO:0000313" key="1">
    <source>
        <dbReference type="EMBL" id="NML10307.1"/>
    </source>
</evidence>